<reference evidence="1 2" key="1">
    <citation type="submission" date="2024-05" db="EMBL/GenBank/DDBJ databases">
        <title>A draft genome resource for the thread blight pathogen Marasmius tenuissimus strain MS-2.</title>
        <authorList>
            <person name="Yulfo-Soto G.E."/>
            <person name="Baruah I.K."/>
            <person name="Amoako-Attah I."/>
            <person name="Bukari Y."/>
            <person name="Meinhardt L.W."/>
            <person name="Bailey B.A."/>
            <person name="Cohen S.P."/>
        </authorList>
    </citation>
    <scope>NUCLEOTIDE SEQUENCE [LARGE SCALE GENOMIC DNA]</scope>
    <source>
        <strain evidence="1 2">MS-2</strain>
    </source>
</reference>
<comment type="caution">
    <text evidence="1">The sequence shown here is derived from an EMBL/GenBank/DDBJ whole genome shotgun (WGS) entry which is preliminary data.</text>
</comment>
<evidence type="ECO:0000313" key="1">
    <source>
        <dbReference type="EMBL" id="KAL0056914.1"/>
    </source>
</evidence>
<dbReference type="EMBL" id="JBBXMP010000820">
    <property type="protein sequence ID" value="KAL0056914.1"/>
    <property type="molecule type" value="Genomic_DNA"/>
</dbReference>
<keyword evidence="2" id="KW-1185">Reference proteome</keyword>
<proteinExistence type="predicted"/>
<sequence>HGADTSLLPPADIDACVTTGSKPVVSAAIQVSLPVAMSLPHRTKNGSLDEDELLLMDIGIVDVKVVSEAEKEKGEYGQEK</sequence>
<feature type="non-terminal residue" evidence="1">
    <location>
        <position position="1"/>
    </location>
</feature>
<accession>A0ABR2Z6N6</accession>
<protein>
    <submittedName>
        <fullName evidence="1">Uncharacterized protein</fullName>
    </submittedName>
</protein>
<feature type="non-terminal residue" evidence="1">
    <location>
        <position position="80"/>
    </location>
</feature>
<gene>
    <name evidence="1" type="ORF">AAF712_016471</name>
</gene>
<organism evidence="1 2">
    <name type="scientific">Marasmius tenuissimus</name>
    <dbReference type="NCBI Taxonomy" id="585030"/>
    <lineage>
        <taxon>Eukaryota</taxon>
        <taxon>Fungi</taxon>
        <taxon>Dikarya</taxon>
        <taxon>Basidiomycota</taxon>
        <taxon>Agaricomycotina</taxon>
        <taxon>Agaricomycetes</taxon>
        <taxon>Agaricomycetidae</taxon>
        <taxon>Agaricales</taxon>
        <taxon>Marasmiineae</taxon>
        <taxon>Marasmiaceae</taxon>
        <taxon>Marasmius</taxon>
    </lineage>
</organism>
<name>A0ABR2Z6N6_9AGAR</name>
<dbReference type="Proteomes" id="UP001437256">
    <property type="component" value="Unassembled WGS sequence"/>
</dbReference>
<evidence type="ECO:0000313" key="2">
    <source>
        <dbReference type="Proteomes" id="UP001437256"/>
    </source>
</evidence>